<accession>A0ABX8UR36</accession>
<keyword evidence="2" id="KW-1185">Reference proteome</keyword>
<evidence type="ECO:0000313" key="1">
    <source>
        <dbReference type="EMBL" id="QYD71466.1"/>
    </source>
</evidence>
<dbReference type="EMBL" id="CP080096">
    <property type="protein sequence ID" value="QYD71466.1"/>
    <property type="molecule type" value="Genomic_DNA"/>
</dbReference>
<proteinExistence type="predicted"/>
<evidence type="ECO:0000313" key="2">
    <source>
        <dbReference type="Proteomes" id="UP000826462"/>
    </source>
</evidence>
<dbReference type="Proteomes" id="UP000826462">
    <property type="component" value="Chromosome 2"/>
</dbReference>
<name>A0ABX8UR36_9BURK</name>
<dbReference type="RefSeq" id="WP_219800895.1">
    <property type="nucleotide sequence ID" value="NZ_CP080096.1"/>
</dbReference>
<sequence length="51" mass="5619">MKDWKTPSLPASIVLPQQLHLAPHARIVIDWTAELLGAGCPQIVDATTWDN</sequence>
<organism evidence="1 2">
    <name type="scientific">Paraburkholderia edwinii</name>
    <dbReference type="NCBI Taxonomy" id="2861782"/>
    <lineage>
        <taxon>Bacteria</taxon>
        <taxon>Pseudomonadati</taxon>
        <taxon>Pseudomonadota</taxon>
        <taxon>Betaproteobacteria</taxon>
        <taxon>Burkholderiales</taxon>
        <taxon>Burkholderiaceae</taxon>
        <taxon>Paraburkholderia</taxon>
    </lineage>
</organism>
<reference evidence="1 2" key="1">
    <citation type="submission" date="2021-07" db="EMBL/GenBank/DDBJ databases">
        <title>Paraburkholderia edwinii protects Aspergillus sp. from phenazines by acting as a toxin sponge.</title>
        <authorList>
            <person name="Dahlstrom K.M."/>
            <person name="Newman D.K."/>
        </authorList>
    </citation>
    <scope>NUCLEOTIDE SEQUENCE [LARGE SCALE GENOMIC DNA]</scope>
    <source>
        <strain evidence="1 2">Pe01</strain>
    </source>
</reference>
<gene>
    <name evidence="1" type="ORF">KZJ38_31105</name>
</gene>
<protein>
    <submittedName>
        <fullName evidence="1">Uncharacterized protein</fullName>
    </submittedName>
</protein>